<keyword evidence="2" id="KW-0812">Transmembrane</keyword>
<reference evidence="4" key="1">
    <citation type="submission" date="2020-11" db="EMBL/GenBank/DDBJ databases">
        <authorList>
            <person name="Tran Van P."/>
        </authorList>
    </citation>
    <scope>NUCLEOTIDE SEQUENCE</scope>
</reference>
<dbReference type="InterPro" id="IPR002018">
    <property type="entry name" value="CarbesteraseB"/>
</dbReference>
<dbReference type="PROSITE" id="PS00941">
    <property type="entry name" value="CARBOXYLESTERASE_B_2"/>
    <property type="match status" value="1"/>
</dbReference>
<proteinExistence type="predicted"/>
<feature type="transmembrane region" description="Helical" evidence="2">
    <location>
        <begin position="46"/>
        <end position="70"/>
    </location>
</feature>
<gene>
    <name evidence="4" type="ORF">OSB1V03_LOCUS10194</name>
</gene>
<accession>A0A7R9Q391</accession>
<dbReference type="PANTHER" id="PTHR11559">
    <property type="entry name" value="CARBOXYLESTERASE"/>
    <property type="match status" value="1"/>
</dbReference>
<dbReference type="Proteomes" id="UP000759131">
    <property type="component" value="Unassembled WGS sequence"/>
</dbReference>
<keyword evidence="1" id="KW-0325">Glycoprotein</keyword>
<dbReference type="InterPro" id="IPR050309">
    <property type="entry name" value="Type-B_Carboxylest/Lipase"/>
</dbReference>
<evidence type="ECO:0000259" key="3">
    <source>
        <dbReference type="Pfam" id="PF00135"/>
    </source>
</evidence>
<dbReference type="Pfam" id="PF00135">
    <property type="entry name" value="COesterase"/>
    <property type="match status" value="1"/>
</dbReference>
<organism evidence="4">
    <name type="scientific">Medioppia subpectinata</name>
    <dbReference type="NCBI Taxonomy" id="1979941"/>
    <lineage>
        <taxon>Eukaryota</taxon>
        <taxon>Metazoa</taxon>
        <taxon>Ecdysozoa</taxon>
        <taxon>Arthropoda</taxon>
        <taxon>Chelicerata</taxon>
        <taxon>Arachnida</taxon>
        <taxon>Acari</taxon>
        <taxon>Acariformes</taxon>
        <taxon>Sarcoptiformes</taxon>
        <taxon>Oribatida</taxon>
        <taxon>Brachypylina</taxon>
        <taxon>Oppioidea</taxon>
        <taxon>Oppiidae</taxon>
        <taxon>Medioppia</taxon>
    </lineage>
</organism>
<evidence type="ECO:0000313" key="4">
    <source>
        <dbReference type="EMBL" id="CAD7629779.1"/>
    </source>
</evidence>
<evidence type="ECO:0000256" key="1">
    <source>
        <dbReference type="ARBA" id="ARBA00023180"/>
    </source>
</evidence>
<dbReference type="OrthoDB" id="6417078at2759"/>
<protein>
    <recommendedName>
        <fullName evidence="3">Carboxylesterase type B domain-containing protein</fullName>
    </recommendedName>
</protein>
<keyword evidence="2" id="KW-1133">Transmembrane helix</keyword>
<evidence type="ECO:0000313" key="5">
    <source>
        <dbReference type="Proteomes" id="UP000759131"/>
    </source>
</evidence>
<dbReference type="InterPro" id="IPR019819">
    <property type="entry name" value="Carboxylesterase_B_CS"/>
</dbReference>
<dbReference type="Gene3D" id="3.40.50.1820">
    <property type="entry name" value="alpha/beta hydrolase"/>
    <property type="match status" value="1"/>
</dbReference>
<name>A0A7R9Q391_9ACAR</name>
<sequence length="230" mass="26526">MFYGDEEELLIERNDEKLGFQESDKQLLWLSLSSPKSASILSRKRWICLQLSIVCVLFFFSLFCVLLILAKLSAESQQSINRLVDRFSFLTTDDTNETDIIDTIFSKTRLRHGSVRVITHCGTLIGGKESDAYAFKGIPYAHPPVGDRRWTPPEPLCNPDSHRHCHKFGSHCFQVNPISRELEGREDCLYLNVWTPTIDPEVRHKTFPFEPRLMAGPELKEPPVNPYHHR</sequence>
<feature type="domain" description="Carboxylesterase type B" evidence="3">
    <location>
        <begin position="117"/>
        <end position="204"/>
    </location>
</feature>
<dbReference type="InterPro" id="IPR029058">
    <property type="entry name" value="AB_hydrolase_fold"/>
</dbReference>
<dbReference type="EMBL" id="CAJPIZ010007300">
    <property type="protein sequence ID" value="CAG2110209.1"/>
    <property type="molecule type" value="Genomic_DNA"/>
</dbReference>
<keyword evidence="2" id="KW-0472">Membrane</keyword>
<dbReference type="SUPFAM" id="SSF53474">
    <property type="entry name" value="alpha/beta-Hydrolases"/>
    <property type="match status" value="1"/>
</dbReference>
<keyword evidence="5" id="KW-1185">Reference proteome</keyword>
<dbReference type="EMBL" id="OC861875">
    <property type="protein sequence ID" value="CAD7629779.1"/>
    <property type="molecule type" value="Genomic_DNA"/>
</dbReference>
<evidence type="ECO:0000256" key="2">
    <source>
        <dbReference type="SAM" id="Phobius"/>
    </source>
</evidence>
<dbReference type="AlphaFoldDB" id="A0A7R9Q391"/>